<dbReference type="EMBL" id="CACVKT020007264">
    <property type="protein sequence ID" value="CAC5406910.1"/>
    <property type="molecule type" value="Genomic_DNA"/>
</dbReference>
<dbReference type="InterPro" id="IPR001073">
    <property type="entry name" value="C1q_dom"/>
</dbReference>
<dbReference type="Gene3D" id="2.60.120.40">
    <property type="match status" value="1"/>
</dbReference>
<evidence type="ECO:0000313" key="3">
    <source>
        <dbReference type="Proteomes" id="UP000507470"/>
    </source>
</evidence>
<dbReference type="PROSITE" id="PS50871">
    <property type="entry name" value="C1Q"/>
    <property type="match status" value="1"/>
</dbReference>
<keyword evidence="3" id="KW-1185">Reference proteome</keyword>
<dbReference type="SUPFAM" id="SSF49842">
    <property type="entry name" value="TNF-like"/>
    <property type="match status" value="1"/>
</dbReference>
<dbReference type="Proteomes" id="UP000507470">
    <property type="component" value="Unassembled WGS sequence"/>
</dbReference>
<evidence type="ECO:0000313" key="2">
    <source>
        <dbReference type="EMBL" id="CAC5406910.1"/>
    </source>
</evidence>
<reference evidence="2 3" key="1">
    <citation type="submission" date="2020-06" db="EMBL/GenBank/DDBJ databases">
        <authorList>
            <person name="Li R."/>
            <person name="Bekaert M."/>
        </authorList>
    </citation>
    <scope>NUCLEOTIDE SEQUENCE [LARGE SCALE GENOMIC DNA]</scope>
    <source>
        <strain evidence="3">wild</strain>
    </source>
</reference>
<dbReference type="InterPro" id="IPR008983">
    <property type="entry name" value="Tumour_necrosis_fac-like_dom"/>
</dbReference>
<gene>
    <name evidence="2" type="ORF">MCOR_40429</name>
</gene>
<name>A0A6J8DIQ8_MYTCO</name>
<dbReference type="AlphaFoldDB" id="A0A6J8DIQ8"/>
<evidence type="ECO:0000259" key="1">
    <source>
        <dbReference type="PROSITE" id="PS50871"/>
    </source>
</evidence>
<accession>A0A6J8DIQ8</accession>
<organism evidence="2 3">
    <name type="scientific">Mytilus coruscus</name>
    <name type="common">Sea mussel</name>
    <dbReference type="NCBI Taxonomy" id="42192"/>
    <lineage>
        <taxon>Eukaryota</taxon>
        <taxon>Metazoa</taxon>
        <taxon>Spiralia</taxon>
        <taxon>Lophotrochozoa</taxon>
        <taxon>Mollusca</taxon>
        <taxon>Bivalvia</taxon>
        <taxon>Autobranchia</taxon>
        <taxon>Pteriomorphia</taxon>
        <taxon>Mytilida</taxon>
        <taxon>Mytiloidea</taxon>
        <taxon>Mytilidae</taxon>
        <taxon>Mytilinae</taxon>
        <taxon>Mytilus</taxon>
    </lineage>
</organism>
<feature type="domain" description="C1q" evidence="1">
    <location>
        <begin position="38"/>
        <end position="177"/>
    </location>
</feature>
<protein>
    <recommendedName>
        <fullName evidence="1">C1q domain-containing protein</fullName>
    </recommendedName>
</protein>
<proteinExistence type="predicted"/>
<sequence length="177" mass="19781">MVVVKVVGAISIKNNSFDEDSILYRLKRMEAQLLANPQTNLLSSFLQLLTAGLQPKCRFQCSFELVKTNEGGHYNNFDGVFVAPQDGVYLFSWTVTSAGTSYIMTELVVDNNIISSTGGKNTAFGTISMSASMTDFCRMKKDEHAWIRTTGRGGSHYLHNHNNYPRSSFLCLLVYQE</sequence>
<dbReference type="Pfam" id="PF00386">
    <property type="entry name" value="C1q"/>
    <property type="match status" value="1"/>
</dbReference>